<gene>
    <name evidence="10" type="ORF">H5P30_20445</name>
</gene>
<dbReference type="InterPro" id="IPR025857">
    <property type="entry name" value="MacB_PCD"/>
</dbReference>
<dbReference type="PANTHER" id="PTHR30489:SF0">
    <property type="entry name" value="LIPOPROTEIN-RELEASING SYSTEM TRANSMEMBRANE PROTEIN LOLE"/>
    <property type="match status" value="1"/>
</dbReference>
<feature type="transmembrane region" description="Helical" evidence="7">
    <location>
        <begin position="21"/>
        <end position="44"/>
    </location>
</feature>
<keyword evidence="11" id="KW-1185">Reference proteome</keyword>
<keyword evidence="4 7" id="KW-0812">Transmembrane</keyword>
<feature type="domain" description="MacB-like periplasmic core" evidence="9">
    <location>
        <begin position="24"/>
        <end position="237"/>
    </location>
</feature>
<feature type="transmembrane region" description="Helical" evidence="7">
    <location>
        <begin position="312"/>
        <end position="337"/>
    </location>
</feature>
<dbReference type="PANTHER" id="PTHR30489">
    <property type="entry name" value="LIPOPROTEIN-RELEASING SYSTEM TRANSMEMBRANE PROTEIN LOLE"/>
    <property type="match status" value="1"/>
</dbReference>
<evidence type="ECO:0000259" key="8">
    <source>
        <dbReference type="Pfam" id="PF02687"/>
    </source>
</evidence>
<dbReference type="GO" id="GO:0044874">
    <property type="term" value="P:lipoprotein localization to outer membrane"/>
    <property type="evidence" value="ECO:0007669"/>
    <property type="project" value="TreeGrafter"/>
</dbReference>
<organism evidence="10 11">
    <name type="scientific">Puniceicoccus vermicola</name>
    <dbReference type="NCBI Taxonomy" id="388746"/>
    <lineage>
        <taxon>Bacteria</taxon>
        <taxon>Pseudomonadati</taxon>
        <taxon>Verrucomicrobiota</taxon>
        <taxon>Opitutia</taxon>
        <taxon>Puniceicoccales</taxon>
        <taxon>Puniceicoccaceae</taxon>
        <taxon>Puniceicoccus</taxon>
    </lineage>
</organism>
<keyword evidence="5 7" id="KW-1133">Transmembrane helix</keyword>
<evidence type="ECO:0000256" key="2">
    <source>
        <dbReference type="ARBA" id="ARBA00005236"/>
    </source>
</evidence>
<accession>A0A7X1E5Z4</accession>
<feature type="transmembrane region" description="Helical" evidence="7">
    <location>
        <begin position="266"/>
        <end position="291"/>
    </location>
</feature>
<dbReference type="Proteomes" id="UP000525652">
    <property type="component" value="Unassembled WGS sequence"/>
</dbReference>
<comment type="subcellular location">
    <subcellularLocation>
        <location evidence="1">Cell membrane</location>
        <topology evidence="1">Multi-pass membrane protein</topology>
    </subcellularLocation>
</comment>
<evidence type="ECO:0000256" key="3">
    <source>
        <dbReference type="ARBA" id="ARBA00022475"/>
    </source>
</evidence>
<comment type="caution">
    <text evidence="10">The sequence shown here is derived from an EMBL/GenBank/DDBJ whole genome shotgun (WGS) entry which is preliminary data.</text>
</comment>
<comment type="similarity">
    <text evidence="2">Belongs to the ABC-4 integral membrane protein family. LolC/E subfamily.</text>
</comment>
<evidence type="ECO:0000313" key="11">
    <source>
        <dbReference type="Proteomes" id="UP000525652"/>
    </source>
</evidence>
<keyword evidence="3" id="KW-1003">Cell membrane</keyword>
<evidence type="ECO:0000256" key="6">
    <source>
        <dbReference type="ARBA" id="ARBA00023136"/>
    </source>
</evidence>
<dbReference type="RefSeq" id="WP_185694774.1">
    <property type="nucleotide sequence ID" value="NZ_JACHVA010000139.1"/>
</dbReference>
<feature type="transmembrane region" description="Helical" evidence="7">
    <location>
        <begin position="370"/>
        <end position="392"/>
    </location>
</feature>
<evidence type="ECO:0000256" key="7">
    <source>
        <dbReference type="SAM" id="Phobius"/>
    </source>
</evidence>
<dbReference type="InterPro" id="IPR051447">
    <property type="entry name" value="Lipoprotein-release_system"/>
</dbReference>
<protein>
    <submittedName>
        <fullName evidence="10">ABC transporter permease</fullName>
    </submittedName>
</protein>
<evidence type="ECO:0000256" key="4">
    <source>
        <dbReference type="ARBA" id="ARBA00022692"/>
    </source>
</evidence>
<feature type="domain" description="ABC3 transporter permease C-terminal" evidence="8">
    <location>
        <begin position="268"/>
        <end position="402"/>
    </location>
</feature>
<evidence type="ECO:0000256" key="1">
    <source>
        <dbReference type="ARBA" id="ARBA00004651"/>
    </source>
</evidence>
<dbReference type="AlphaFoldDB" id="A0A7X1E5Z4"/>
<dbReference type="EMBL" id="JACHVA010000139">
    <property type="protein sequence ID" value="MBC2604160.1"/>
    <property type="molecule type" value="Genomic_DNA"/>
</dbReference>
<name>A0A7X1E5Z4_9BACT</name>
<evidence type="ECO:0000259" key="9">
    <source>
        <dbReference type="Pfam" id="PF12704"/>
    </source>
</evidence>
<dbReference type="GO" id="GO:0098797">
    <property type="term" value="C:plasma membrane protein complex"/>
    <property type="evidence" value="ECO:0007669"/>
    <property type="project" value="TreeGrafter"/>
</dbReference>
<dbReference type="InterPro" id="IPR003838">
    <property type="entry name" value="ABC3_permease_C"/>
</dbReference>
<dbReference type="Pfam" id="PF12704">
    <property type="entry name" value="MacB_PCD"/>
    <property type="match status" value="1"/>
</dbReference>
<dbReference type="Pfam" id="PF02687">
    <property type="entry name" value="FtsX"/>
    <property type="match status" value="1"/>
</dbReference>
<proteinExistence type="inferred from homology"/>
<reference evidence="10 11" key="1">
    <citation type="submission" date="2020-07" db="EMBL/GenBank/DDBJ databases">
        <authorList>
            <person name="Feng X."/>
        </authorList>
    </citation>
    <scope>NUCLEOTIDE SEQUENCE [LARGE SCALE GENOMIC DNA]</scope>
    <source>
        <strain evidence="10 11">JCM14086</strain>
    </source>
</reference>
<evidence type="ECO:0000313" key="10">
    <source>
        <dbReference type="EMBL" id="MBC2604160.1"/>
    </source>
</evidence>
<keyword evidence="6 7" id="KW-0472">Membrane</keyword>
<evidence type="ECO:0000256" key="5">
    <source>
        <dbReference type="ARBA" id="ARBA00022989"/>
    </source>
</evidence>
<sequence>MPWYFYAALKQIFPSGRVLSFFALISVTGVALGVMVLLVVQSVMNGFVHDIRTSLAKTNGDVQIVSSHPIMDWESWVEDLEERPEVAAAAPLAYGVVMLQSVNRPLFPYVWGLDLEKGPDVLPFEEFLYSGTLDDLDDRSIFVSSGVSRELGLGVGSEVSVYTPLMLDRMKVDEVIRPINLRVAGIFETGWNEVDSRTVVVTLRTMQELYGLEDSVHGIILKLDPSADPTTFAATLNDQLSDSFRAKTWMEMNSNFLFVLRLEKTMMFFIMIFIVLVASFSIAISLMMAVIRKTREIGLLSAMGASRFGIGACFCLQGFLIGTVGTIIGIGLALLALHFRNNIFHLFAQITGRGQALVDAYGFSYLPSHYILSDFIIVTAFSILVSTLAGLIPAWRAAKLQPAEALRSE</sequence>